<gene>
    <name evidence="3" type="ORF">AQUCO_02800049v1</name>
</gene>
<dbReference type="InterPro" id="IPR042086">
    <property type="entry name" value="MeTrfase_capping"/>
</dbReference>
<evidence type="ECO:0000313" key="4">
    <source>
        <dbReference type="Proteomes" id="UP000230069"/>
    </source>
</evidence>
<keyword evidence="4" id="KW-1185">Reference proteome</keyword>
<dbReference type="InterPro" id="IPR029063">
    <property type="entry name" value="SAM-dependent_MTases_sf"/>
</dbReference>
<dbReference type="InParanoid" id="A0A2G5D3P5"/>
<dbReference type="EMBL" id="KZ305045">
    <property type="protein sequence ID" value="PIA38132.1"/>
    <property type="molecule type" value="Genomic_DNA"/>
</dbReference>
<dbReference type="InterPro" id="IPR005299">
    <property type="entry name" value="MeTrfase_7"/>
</dbReference>
<dbReference type="PANTHER" id="PTHR31009">
    <property type="entry name" value="S-ADENOSYL-L-METHIONINE:CARBOXYL METHYLTRANSFERASE FAMILY PROTEIN"/>
    <property type="match status" value="1"/>
</dbReference>
<organism evidence="3 4">
    <name type="scientific">Aquilegia coerulea</name>
    <name type="common">Rocky mountain columbine</name>
    <dbReference type="NCBI Taxonomy" id="218851"/>
    <lineage>
        <taxon>Eukaryota</taxon>
        <taxon>Viridiplantae</taxon>
        <taxon>Streptophyta</taxon>
        <taxon>Embryophyta</taxon>
        <taxon>Tracheophyta</taxon>
        <taxon>Spermatophyta</taxon>
        <taxon>Magnoliopsida</taxon>
        <taxon>Ranunculales</taxon>
        <taxon>Ranunculaceae</taxon>
        <taxon>Thalictroideae</taxon>
        <taxon>Aquilegia</taxon>
    </lineage>
</organism>
<dbReference type="AlphaFoldDB" id="A0A2G5D3P5"/>
<sequence length="326" mass="36543">MTQDKSISATAFLMNGRDGPYSYAENSSYQRKAIEATQGMISKGLWRNLGCSVGPNTFIAIQNIIDGIKQKNKSQGHSSQIPEFQVFFNDQALNDFNKLFMSLPPNREYFASAVPGSFYSHLFPKASLHFVYSSSSIHWLSKVPKPVEDMNSPTFNKGRVHYGGDMESFLSARAEELVSGGLMALLVPTRKKGNLSTILLHHPFDVLGCCLMDMAKKGLLDEEKVDSFNLPLYIPTLEEFEEAMKCNEHFSIERFELLGLKSSGEIVPETLSMHPRATMEGRISEHFGSEILNELFDLFTKKAAELGICNSGNRFDAELFVLLKRK</sequence>
<dbReference type="SUPFAM" id="SSF53335">
    <property type="entry name" value="S-adenosyl-L-methionine-dependent methyltransferases"/>
    <property type="match status" value="1"/>
</dbReference>
<keyword evidence="1" id="KW-0479">Metal-binding</keyword>
<dbReference type="OrthoDB" id="1523883at2759"/>
<dbReference type="Proteomes" id="UP000230069">
    <property type="component" value="Unassembled WGS sequence"/>
</dbReference>
<dbReference type="Gene3D" id="3.40.50.150">
    <property type="entry name" value="Vaccinia Virus protein VP39"/>
    <property type="match status" value="1"/>
</dbReference>
<accession>A0A2G5D3P5</accession>
<dbReference type="GO" id="GO:0008168">
    <property type="term" value="F:methyltransferase activity"/>
    <property type="evidence" value="ECO:0007669"/>
    <property type="project" value="InterPro"/>
</dbReference>
<reference evidence="3 4" key="1">
    <citation type="submission" date="2017-09" db="EMBL/GenBank/DDBJ databases">
        <title>WGS assembly of Aquilegia coerulea Goldsmith.</title>
        <authorList>
            <person name="Hodges S."/>
            <person name="Kramer E."/>
            <person name="Nordborg M."/>
            <person name="Tomkins J."/>
            <person name="Borevitz J."/>
            <person name="Derieg N."/>
            <person name="Yan J."/>
            <person name="Mihaltcheva S."/>
            <person name="Hayes R.D."/>
            <person name="Rokhsar D."/>
        </authorList>
    </citation>
    <scope>NUCLEOTIDE SEQUENCE [LARGE SCALE GENOMIC DNA]</scope>
    <source>
        <strain evidence="4">cv. Goldsmith</strain>
    </source>
</reference>
<dbReference type="GO" id="GO:0046872">
    <property type="term" value="F:metal ion binding"/>
    <property type="evidence" value="ECO:0007669"/>
    <property type="project" value="UniProtKB-KW"/>
</dbReference>
<name>A0A2G5D3P5_AQUCA</name>
<proteinExistence type="predicted"/>
<evidence type="ECO:0000313" key="3">
    <source>
        <dbReference type="EMBL" id="PIA38132.1"/>
    </source>
</evidence>
<evidence type="ECO:0000256" key="1">
    <source>
        <dbReference type="ARBA" id="ARBA00022723"/>
    </source>
</evidence>
<dbReference type="Gene3D" id="1.10.1200.270">
    <property type="entry name" value="Methyltransferase, alpha-helical capping domain"/>
    <property type="match status" value="1"/>
</dbReference>
<dbReference type="Pfam" id="PF03492">
    <property type="entry name" value="Methyltransf_7"/>
    <property type="match status" value="1"/>
</dbReference>
<keyword evidence="2" id="KW-0460">Magnesium</keyword>
<evidence type="ECO:0000256" key="2">
    <source>
        <dbReference type="ARBA" id="ARBA00022842"/>
    </source>
</evidence>
<protein>
    <submittedName>
        <fullName evidence="3">Uncharacterized protein</fullName>
    </submittedName>
</protein>